<evidence type="ECO:0000313" key="1">
    <source>
        <dbReference type="EMBL" id="MFD2671343.1"/>
    </source>
</evidence>
<dbReference type="RefSeq" id="WP_379928798.1">
    <property type="nucleotide sequence ID" value="NZ_JBHUMM010000010.1"/>
</dbReference>
<comment type="caution">
    <text evidence="1">The sequence shown here is derived from an EMBL/GenBank/DDBJ whole genome shotgun (WGS) entry which is preliminary data.</text>
</comment>
<dbReference type="Pfam" id="PF08868">
    <property type="entry name" value="YugN"/>
    <property type="match status" value="1"/>
</dbReference>
<sequence>MYPISSTIENRQDRYMAIHEALKQQGFSLGGNWDYAHGCFDRALEEGQKVWLRIPFQVVSGTFDGLQDDPDAQIQLGTPYVLKHVYQEGLDGEARIRTYGAMLDQFQAPVDADAEVEKKWIDSAEKLLARIEQAFV</sequence>
<dbReference type="EMBL" id="JBHUMM010000010">
    <property type="protein sequence ID" value="MFD2671343.1"/>
    <property type="molecule type" value="Genomic_DNA"/>
</dbReference>
<dbReference type="Gene3D" id="3.30.310.100">
    <property type="entry name" value="YugN-like"/>
    <property type="match status" value="1"/>
</dbReference>
<gene>
    <name evidence="1" type="ORF">ACFSUC_06960</name>
</gene>
<proteinExistence type="predicted"/>
<dbReference type="InterPro" id="IPR036491">
    <property type="entry name" value="YugN-like_sf"/>
</dbReference>
<organism evidence="1 2">
    <name type="scientific">Marinicrinis sediminis</name>
    <dbReference type="NCBI Taxonomy" id="1652465"/>
    <lineage>
        <taxon>Bacteria</taxon>
        <taxon>Bacillati</taxon>
        <taxon>Bacillota</taxon>
        <taxon>Bacilli</taxon>
        <taxon>Bacillales</taxon>
        <taxon>Paenibacillaceae</taxon>
    </lineage>
</organism>
<evidence type="ECO:0000313" key="2">
    <source>
        <dbReference type="Proteomes" id="UP001597497"/>
    </source>
</evidence>
<dbReference type="SUPFAM" id="SSF160755">
    <property type="entry name" value="YugN-like"/>
    <property type="match status" value="1"/>
</dbReference>
<accession>A0ABW5R8M9</accession>
<name>A0ABW5R8M9_9BACL</name>
<protein>
    <submittedName>
        <fullName evidence="1">YugN family protein</fullName>
    </submittedName>
</protein>
<dbReference type="Proteomes" id="UP001597497">
    <property type="component" value="Unassembled WGS sequence"/>
</dbReference>
<keyword evidence="2" id="KW-1185">Reference proteome</keyword>
<dbReference type="InterPro" id="IPR014967">
    <property type="entry name" value="Uncharacterised_YugN-like"/>
</dbReference>
<reference evidence="2" key="1">
    <citation type="journal article" date="2019" name="Int. J. Syst. Evol. Microbiol.">
        <title>The Global Catalogue of Microorganisms (GCM) 10K type strain sequencing project: providing services to taxonomists for standard genome sequencing and annotation.</title>
        <authorList>
            <consortium name="The Broad Institute Genomics Platform"/>
            <consortium name="The Broad Institute Genome Sequencing Center for Infectious Disease"/>
            <person name="Wu L."/>
            <person name="Ma J."/>
        </authorList>
    </citation>
    <scope>NUCLEOTIDE SEQUENCE [LARGE SCALE GENOMIC DNA]</scope>
    <source>
        <strain evidence="2">KCTC 33676</strain>
    </source>
</reference>